<dbReference type="PANTHER" id="PTHR35041:SF6">
    <property type="entry name" value="FORMYLMETHIONINE DEFORMYLASE-LIKE PROTEIN-RELATED"/>
    <property type="match status" value="1"/>
</dbReference>
<evidence type="ECO:0000256" key="1">
    <source>
        <dbReference type="SAM" id="Phobius"/>
    </source>
</evidence>
<accession>A0A1Y2LV98</accession>
<gene>
    <name evidence="2" type="ORF">B5807_06728</name>
</gene>
<name>A0A1Y2LV98_EPING</name>
<evidence type="ECO:0000313" key="2">
    <source>
        <dbReference type="EMBL" id="OSS47755.1"/>
    </source>
</evidence>
<feature type="transmembrane region" description="Helical" evidence="1">
    <location>
        <begin position="570"/>
        <end position="592"/>
    </location>
</feature>
<sequence length="669" mass="74545">MWPMRPQCSIMSQGFLQKPYNQEVFVIPKSYQPGTLRSMYSTYLPPDTYDETRQNFQRSGSKIPAYQQFVSTSVQNGKGDSVSFGGSPRPTNWEVGWTAPLTIVVAFGIAVAIAVAHYLYCQFLNNKFVESTIPQSWNNAISVAFAHAFSTALAASASTAYTQLLWWYLRRRDIPLAKIDTLFQLNSSPFQLRHLGILRFIPILWIFGLLIPLISVATVFPPGSVIVQQLPDPQQIQMRVPTLDVGYHGNGSANDFFTNAMFVHGPDGDYRGPNVRYSRIGKRTMLEGSYLTRSSPCGPNCTYSLEFAGPSLRCEDGSPNTDLESEVFALYSNKSQEEGTYGAYWTEIDDANFMAAPYSSEDQFKFDLSYRDGSTYENAVRQNLETISCTTWDANYTANIRYENSVQTVTVNVIDVKPLNATLLGQTALFVDIFNTWPTSDGFEFAGHRERGSKNLTVNELFEVFRWTQMRTIRDSMIRPLSGAVSDFGGEVQFIMNTLVLETNLASQVFNETVALFTGISFNLTPNIVEELMRNVTISTFNDAGHFVDTMVETTIYRSAYVFNDRLRLIGAYAVALAVCLVFVLLGFGALIQNGTPASSGGIYQILCTTTYKSGVMNQLAREAGMKSTESVPKDLAKLKVKFGIVNDGGRRYPAFGTADEIQTLEKES</sequence>
<feature type="transmembrane region" description="Helical" evidence="1">
    <location>
        <begin position="197"/>
        <end position="220"/>
    </location>
</feature>
<protein>
    <submittedName>
        <fullName evidence="2">Uncharacterized protein</fullName>
    </submittedName>
</protein>
<dbReference type="EMBL" id="KZ107847">
    <property type="protein sequence ID" value="OSS47755.1"/>
    <property type="molecule type" value="Genomic_DNA"/>
</dbReference>
<keyword evidence="1" id="KW-0472">Membrane</keyword>
<proteinExistence type="predicted"/>
<keyword evidence="3" id="KW-1185">Reference proteome</keyword>
<keyword evidence="1" id="KW-0812">Transmembrane</keyword>
<feature type="transmembrane region" description="Helical" evidence="1">
    <location>
        <begin position="140"/>
        <end position="169"/>
    </location>
</feature>
<dbReference type="STRING" id="105696.A0A1Y2LV98"/>
<dbReference type="AlphaFoldDB" id="A0A1Y2LV98"/>
<dbReference type="Proteomes" id="UP000193240">
    <property type="component" value="Unassembled WGS sequence"/>
</dbReference>
<dbReference type="OMA" id="WLDQREV"/>
<feature type="transmembrane region" description="Helical" evidence="1">
    <location>
        <begin position="97"/>
        <end position="120"/>
    </location>
</feature>
<organism evidence="2 3">
    <name type="scientific">Epicoccum nigrum</name>
    <name type="common">Soil fungus</name>
    <name type="synonym">Epicoccum purpurascens</name>
    <dbReference type="NCBI Taxonomy" id="105696"/>
    <lineage>
        <taxon>Eukaryota</taxon>
        <taxon>Fungi</taxon>
        <taxon>Dikarya</taxon>
        <taxon>Ascomycota</taxon>
        <taxon>Pezizomycotina</taxon>
        <taxon>Dothideomycetes</taxon>
        <taxon>Pleosporomycetidae</taxon>
        <taxon>Pleosporales</taxon>
        <taxon>Pleosporineae</taxon>
        <taxon>Didymellaceae</taxon>
        <taxon>Epicoccum</taxon>
    </lineage>
</organism>
<dbReference type="InParanoid" id="A0A1Y2LV98"/>
<dbReference type="PANTHER" id="PTHR35041">
    <property type="entry name" value="MEDIATOR OF RNA POLYMERASE II TRANSCRIPTION SUBUNIT 1"/>
    <property type="match status" value="1"/>
</dbReference>
<reference evidence="2 3" key="1">
    <citation type="journal article" date="2017" name="Genome Announc.">
        <title>Genome sequence of the saprophytic ascomycete Epicoccum nigrum ICMP 19927 strain isolated from New Zealand.</title>
        <authorList>
            <person name="Fokin M."/>
            <person name="Fleetwood D."/>
            <person name="Weir B.S."/>
            <person name="Villas-Boas S.G."/>
        </authorList>
    </citation>
    <scope>NUCLEOTIDE SEQUENCE [LARGE SCALE GENOMIC DNA]</scope>
    <source>
        <strain evidence="2 3">ICMP 19927</strain>
    </source>
</reference>
<evidence type="ECO:0000313" key="3">
    <source>
        <dbReference type="Proteomes" id="UP000193240"/>
    </source>
</evidence>
<keyword evidence="1" id="KW-1133">Transmembrane helix</keyword>